<dbReference type="GO" id="GO:0005886">
    <property type="term" value="C:plasma membrane"/>
    <property type="evidence" value="ECO:0007669"/>
    <property type="project" value="TreeGrafter"/>
</dbReference>
<evidence type="ECO:0000256" key="2">
    <source>
        <dbReference type="SAM" id="Coils"/>
    </source>
</evidence>
<dbReference type="SMART" id="SM00448">
    <property type="entry name" value="REC"/>
    <property type="match status" value="1"/>
</dbReference>
<evidence type="ECO:0000259" key="4">
    <source>
        <dbReference type="PROSITE" id="PS50887"/>
    </source>
</evidence>
<dbReference type="PROSITE" id="PS50887">
    <property type="entry name" value="GGDEF"/>
    <property type="match status" value="1"/>
</dbReference>
<dbReference type="Gene3D" id="3.30.70.270">
    <property type="match status" value="1"/>
</dbReference>
<feature type="modified residue" description="4-aspartylphosphate" evidence="1">
    <location>
        <position position="70"/>
    </location>
</feature>
<dbReference type="SUPFAM" id="SSF55785">
    <property type="entry name" value="PYP-like sensor domain (PAS domain)"/>
    <property type="match status" value="1"/>
</dbReference>
<protein>
    <submittedName>
        <fullName evidence="5">Diguanylate cyclase</fullName>
        <ecNumber evidence="5">2.7.7.65</ecNumber>
    </submittedName>
</protein>
<dbReference type="InterPro" id="IPR001789">
    <property type="entry name" value="Sig_transdc_resp-reg_receiver"/>
</dbReference>
<keyword evidence="6" id="KW-1185">Reference proteome</keyword>
<feature type="coiled-coil region" evidence="2">
    <location>
        <begin position="281"/>
        <end position="308"/>
    </location>
</feature>
<dbReference type="AlphaFoldDB" id="A0A9X4M8R5"/>
<organism evidence="5 6">
    <name type="scientific">Pseudanabaena catenata USMAC16</name>
    <dbReference type="NCBI Taxonomy" id="1855837"/>
    <lineage>
        <taxon>Bacteria</taxon>
        <taxon>Bacillati</taxon>
        <taxon>Cyanobacteriota</taxon>
        <taxon>Cyanophyceae</taxon>
        <taxon>Pseudanabaenales</taxon>
        <taxon>Pseudanabaenaceae</taxon>
        <taxon>Pseudanabaena</taxon>
    </lineage>
</organism>
<sequence>MNQSINGDLVNFDSLSESKGNILLVDDLPENLRLLTESLSKLGYTVRSVISGSRALKTAKSKLPDLILLDVKMPEMDGYQVCKAFKEDPELCHIPILFISALDEAFDKLKAFQLGGVDYITKPFHIAEVVARLEAHLTIRKQHRMLQAEIVKRKEIEEILYQSRSLLSGILNTALDGIAAMQAVRNSITGDIQDFCCLAVNPVIAKALRRNREDVIGKLFIKELIEKLAPELFDRLVTVVETGASLDEDFYYPSGDSSWYHYVAVKLGDGFAIAIRDITTRKQTELALQELNYKLQEANHKLELLANLDGLTKIANRRCFDDYLTTEWQRHQREQNPLSLILIDIDYFKRYNDSNGHQGGDDCLIRVAQEIAKVTHRPTDLVARYGGEEFAVILSNTNVEGALKVADAIQTAIANLAIIHDNSDVSEYVTLSMGVASLIPTSERSPQDLISCADRAMYAAKHQGRNRAIAY</sequence>
<keyword evidence="2" id="KW-0175">Coiled coil</keyword>
<dbReference type="PANTHER" id="PTHR45138">
    <property type="entry name" value="REGULATORY COMPONENTS OF SENSORY TRANSDUCTION SYSTEM"/>
    <property type="match status" value="1"/>
</dbReference>
<dbReference type="Pfam" id="PF00072">
    <property type="entry name" value="Response_reg"/>
    <property type="match status" value="1"/>
</dbReference>
<name>A0A9X4M8R5_9CYAN</name>
<dbReference type="GO" id="GO:0052621">
    <property type="term" value="F:diguanylate cyclase activity"/>
    <property type="evidence" value="ECO:0007669"/>
    <property type="project" value="UniProtKB-EC"/>
</dbReference>
<keyword evidence="5" id="KW-0808">Transferase</keyword>
<dbReference type="CDD" id="cd01949">
    <property type="entry name" value="GGDEF"/>
    <property type="match status" value="1"/>
</dbReference>
<dbReference type="InterPro" id="IPR029787">
    <property type="entry name" value="Nucleotide_cyclase"/>
</dbReference>
<dbReference type="PANTHER" id="PTHR45138:SF9">
    <property type="entry name" value="DIGUANYLATE CYCLASE DGCM-RELATED"/>
    <property type="match status" value="1"/>
</dbReference>
<dbReference type="SUPFAM" id="SSF52172">
    <property type="entry name" value="CheY-like"/>
    <property type="match status" value="1"/>
</dbReference>
<dbReference type="CDD" id="cd19920">
    <property type="entry name" value="REC_PA4781-like"/>
    <property type="match status" value="1"/>
</dbReference>
<dbReference type="PROSITE" id="PS50110">
    <property type="entry name" value="RESPONSE_REGULATORY"/>
    <property type="match status" value="1"/>
</dbReference>
<comment type="caution">
    <text evidence="5">The sequence shown here is derived from an EMBL/GenBank/DDBJ whole genome shotgun (WGS) entry which is preliminary data.</text>
</comment>
<dbReference type="GO" id="GO:1902201">
    <property type="term" value="P:negative regulation of bacterial-type flagellum-dependent cell motility"/>
    <property type="evidence" value="ECO:0007669"/>
    <property type="project" value="TreeGrafter"/>
</dbReference>
<dbReference type="GO" id="GO:0043709">
    <property type="term" value="P:cell adhesion involved in single-species biofilm formation"/>
    <property type="evidence" value="ECO:0007669"/>
    <property type="project" value="TreeGrafter"/>
</dbReference>
<keyword evidence="1" id="KW-0597">Phosphoprotein</keyword>
<dbReference type="RefSeq" id="WP_009628054.1">
    <property type="nucleotide sequence ID" value="NZ_VBTY01000134.1"/>
</dbReference>
<dbReference type="GO" id="GO:0000160">
    <property type="term" value="P:phosphorelay signal transduction system"/>
    <property type="evidence" value="ECO:0007669"/>
    <property type="project" value="InterPro"/>
</dbReference>
<evidence type="ECO:0000259" key="3">
    <source>
        <dbReference type="PROSITE" id="PS50110"/>
    </source>
</evidence>
<feature type="domain" description="GGDEF" evidence="4">
    <location>
        <begin position="336"/>
        <end position="471"/>
    </location>
</feature>
<dbReference type="SUPFAM" id="SSF55073">
    <property type="entry name" value="Nucleotide cyclase"/>
    <property type="match status" value="1"/>
</dbReference>
<dbReference type="FunFam" id="3.30.70.270:FF:000001">
    <property type="entry name" value="Diguanylate cyclase domain protein"/>
    <property type="match status" value="1"/>
</dbReference>
<dbReference type="NCBIfam" id="TIGR00254">
    <property type="entry name" value="GGDEF"/>
    <property type="match status" value="1"/>
</dbReference>
<dbReference type="Proteomes" id="UP001152872">
    <property type="component" value="Unassembled WGS sequence"/>
</dbReference>
<dbReference type="EC" id="2.7.7.65" evidence="5"/>
<keyword evidence="5" id="KW-0548">Nucleotidyltransferase</keyword>
<gene>
    <name evidence="5" type="ORF">FEV09_15260</name>
</gene>
<dbReference type="InterPro" id="IPR011006">
    <property type="entry name" value="CheY-like_superfamily"/>
</dbReference>
<dbReference type="Pfam" id="PF00990">
    <property type="entry name" value="GGDEF"/>
    <property type="match status" value="1"/>
</dbReference>
<dbReference type="SMART" id="SM00267">
    <property type="entry name" value="GGDEF"/>
    <property type="match status" value="1"/>
</dbReference>
<dbReference type="InterPro" id="IPR050469">
    <property type="entry name" value="Diguanylate_Cyclase"/>
</dbReference>
<dbReference type="InterPro" id="IPR043128">
    <property type="entry name" value="Rev_trsase/Diguanyl_cyclase"/>
</dbReference>
<proteinExistence type="predicted"/>
<dbReference type="Gene3D" id="3.30.450.20">
    <property type="entry name" value="PAS domain"/>
    <property type="match status" value="1"/>
</dbReference>
<evidence type="ECO:0000313" key="6">
    <source>
        <dbReference type="Proteomes" id="UP001152872"/>
    </source>
</evidence>
<reference evidence="5" key="1">
    <citation type="submission" date="2019-05" db="EMBL/GenBank/DDBJ databases">
        <title>Whole genome sequencing of Pseudanabaena catenata USMAC16.</title>
        <authorList>
            <person name="Khan Z."/>
            <person name="Omar W.M."/>
            <person name="Convey P."/>
            <person name="Merican F."/>
            <person name="Najimudin N."/>
        </authorList>
    </citation>
    <scope>NUCLEOTIDE SEQUENCE</scope>
    <source>
        <strain evidence="5">USMAC16</strain>
    </source>
</reference>
<feature type="domain" description="Response regulatory" evidence="3">
    <location>
        <begin position="21"/>
        <end position="137"/>
    </location>
</feature>
<dbReference type="InterPro" id="IPR035965">
    <property type="entry name" value="PAS-like_dom_sf"/>
</dbReference>
<evidence type="ECO:0000313" key="5">
    <source>
        <dbReference type="EMBL" id="MDG3495906.1"/>
    </source>
</evidence>
<dbReference type="Gene3D" id="3.40.50.2300">
    <property type="match status" value="1"/>
</dbReference>
<accession>A0A9X4M8R5</accession>
<evidence type="ECO:0000256" key="1">
    <source>
        <dbReference type="PROSITE-ProRule" id="PRU00169"/>
    </source>
</evidence>
<dbReference type="InterPro" id="IPR000160">
    <property type="entry name" value="GGDEF_dom"/>
</dbReference>
<dbReference type="EMBL" id="VBTY01000134">
    <property type="protein sequence ID" value="MDG3495906.1"/>
    <property type="molecule type" value="Genomic_DNA"/>
</dbReference>